<organism evidence="8 9">
    <name type="scientific">[Torrubiella] hemipterigena</name>
    <dbReference type="NCBI Taxonomy" id="1531966"/>
    <lineage>
        <taxon>Eukaryota</taxon>
        <taxon>Fungi</taxon>
        <taxon>Dikarya</taxon>
        <taxon>Ascomycota</taxon>
        <taxon>Pezizomycotina</taxon>
        <taxon>Sordariomycetes</taxon>
        <taxon>Hypocreomycetidae</taxon>
        <taxon>Hypocreales</taxon>
        <taxon>Clavicipitaceae</taxon>
        <taxon>Clavicipitaceae incertae sedis</taxon>
        <taxon>'Torrubiella' clade</taxon>
    </lineage>
</organism>
<evidence type="ECO:0000256" key="4">
    <source>
        <dbReference type="ARBA" id="ARBA00022801"/>
    </source>
</evidence>
<gene>
    <name evidence="8" type="ORF">VHEMI05888</name>
</gene>
<feature type="domain" description="Amidase" evidence="7">
    <location>
        <begin position="77"/>
        <end position="520"/>
    </location>
</feature>
<evidence type="ECO:0000256" key="1">
    <source>
        <dbReference type="ARBA" id="ARBA00001311"/>
    </source>
</evidence>
<dbReference type="Proteomes" id="UP000039046">
    <property type="component" value="Unassembled WGS sequence"/>
</dbReference>
<comment type="catalytic activity">
    <reaction evidence="1">
        <text>a monocarboxylic acid amide + H2O = a monocarboxylate + NH4(+)</text>
        <dbReference type="Rhea" id="RHEA:12020"/>
        <dbReference type="ChEBI" id="CHEBI:15377"/>
        <dbReference type="ChEBI" id="CHEBI:28938"/>
        <dbReference type="ChEBI" id="CHEBI:35757"/>
        <dbReference type="ChEBI" id="CHEBI:83628"/>
        <dbReference type="EC" id="3.5.1.4"/>
    </reaction>
</comment>
<dbReference type="InterPro" id="IPR023631">
    <property type="entry name" value="Amidase_dom"/>
</dbReference>
<dbReference type="InterPro" id="IPR020556">
    <property type="entry name" value="Amidase_CS"/>
</dbReference>
<keyword evidence="4" id="KW-0378">Hydrolase</keyword>
<dbReference type="STRING" id="1531966.A0A0A1THR9"/>
<dbReference type="EMBL" id="CDHN01000003">
    <property type="protein sequence ID" value="CEJ90080.1"/>
    <property type="molecule type" value="Genomic_DNA"/>
</dbReference>
<comment type="similarity">
    <text evidence="2">Belongs to the amidase family.</text>
</comment>
<dbReference type="InterPro" id="IPR036928">
    <property type="entry name" value="AS_sf"/>
</dbReference>
<dbReference type="SUPFAM" id="SSF75304">
    <property type="entry name" value="Amidase signature (AS) enzymes"/>
    <property type="match status" value="1"/>
</dbReference>
<dbReference type="PANTHER" id="PTHR46072">
    <property type="entry name" value="AMIDASE-RELATED-RELATED"/>
    <property type="match status" value="1"/>
</dbReference>
<dbReference type="EC" id="3.5.1.4" evidence="3"/>
<dbReference type="PROSITE" id="PS00571">
    <property type="entry name" value="AMIDASES"/>
    <property type="match status" value="1"/>
</dbReference>
<evidence type="ECO:0000256" key="6">
    <source>
        <dbReference type="PIRSR" id="PIRSR001221-2"/>
    </source>
</evidence>
<evidence type="ECO:0000256" key="5">
    <source>
        <dbReference type="PIRSR" id="PIRSR001221-1"/>
    </source>
</evidence>
<dbReference type="PIRSF" id="PIRSF001221">
    <property type="entry name" value="Amidase_fungi"/>
    <property type="match status" value="1"/>
</dbReference>
<reference evidence="8 9" key="1">
    <citation type="journal article" date="2015" name="Genome Announc.">
        <title>Draft Genome Sequence and Gene Annotation of the Entomopathogenic Fungus Verticillium hemipterigenum.</title>
        <authorList>
            <person name="Horn F."/>
            <person name="Habel A."/>
            <person name="Scharf D.H."/>
            <person name="Dworschak J."/>
            <person name="Brakhage A.A."/>
            <person name="Guthke R."/>
            <person name="Hertweck C."/>
            <person name="Linde J."/>
        </authorList>
    </citation>
    <scope>NUCLEOTIDE SEQUENCE [LARGE SCALE GENOMIC DNA]</scope>
</reference>
<dbReference type="OrthoDB" id="6428749at2759"/>
<protein>
    <recommendedName>
        <fullName evidence="3">amidase</fullName>
        <ecNumber evidence="3">3.5.1.4</ecNumber>
    </recommendedName>
</protein>
<dbReference type="Pfam" id="PF01425">
    <property type="entry name" value="Amidase"/>
    <property type="match status" value="1"/>
</dbReference>
<feature type="active site" description="Charge relay system" evidence="5">
    <location>
        <position position="207"/>
    </location>
</feature>
<feature type="binding site" evidence="6">
    <location>
        <position position="207"/>
    </location>
    <ligand>
        <name>substrate</name>
    </ligand>
</feature>
<feature type="active site" description="Acyl-ester intermediate" evidence="5">
    <location>
        <position position="231"/>
    </location>
</feature>
<feature type="binding site" evidence="6">
    <location>
        <begin position="228"/>
        <end position="231"/>
    </location>
    <ligand>
        <name>substrate</name>
    </ligand>
</feature>
<evidence type="ECO:0000313" key="9">
    <source>
        <dbReference type="Proteomes" id="UP000039046"/>
    </source>
</evidence>
<feature type="binding site" evidence="6">
    <location>
        <position position="181"/>
    </location>
    <ligand>
        <name>substrate</name>
    </ligand>
</feature>
<evidence type="ECO:0000259" key="7">
    <source>
        <dbReference type="Pfam" id="PF01425"/>
    </source>
</evidence>
<dbReference type="GO" id="GO:0004040">
    <property type="term" value="F:amidase activity"/>
    <property type="evidence" value="ECO:0007669"/>
    <property type="project" value="UniProtKB-EC"/>
</dbReference>
<dbReference type="PANTHER" id="PTHR46072:SF11">
    <property type="entry name" value="AMIDASE-RELATED"/>
    <property type="match status" value="1"/>
</dbReference>
<sequence>MATWEAKAASKRNTLQQSIPLEWRIPKDLLPPPDLDNVMDWPETSGWFTKEELAITDLTAEHLVRKLAGGAYTSEAVTRAFCKRAAAAHQLTNCLSETCFDRAIATARALDEHYQRTGKPIGPLHGLPISLKDNFNLKGLDATLGFVSHIGDPAKDDSTLAKILQEAGAVFYVKTNVPTAMMIAETINNVFGRTTNPRNRRTTSGGSSGGEASLIAFKGSPLGVGSDIGGSLRIPAACTGIFTLRPSFGRFPTRDCRSGMAGQEGVNSVNGPMARSLEDVQLYSRVVIDSQPWVRDAKCVPIPWRDVTAPRKLKIGVIWSDGIVQPTPPVARALRETVNKLRADGFEVVDWDVSDMGTALALINRFFRADNGVNIRGELARGEEPYVKEMVIHEVSEEVSVADTWKLQAERSAFQNAHLLKWQETGVDALLLPNMPYVTQKHSSTNHIGYTGMFNVLDYSCVTFPTGLTVDKSVDVLPANFKPLNSNDEKIQSQYDADVVHGMPITLQLVGRRLEEEKVLSMTERVLEVCSDTATPPSRL</sequence>
<evidence type="ECO:0000256" key="3">
    <source>
        <dbReference type="ARBA" id="ARBA00012922"/>
    </source>
</evidence>
<dbReference type="Gene3D" id="3.90.1300.10">
    <property type="entry name" value="Amidase signature (AS) domain"/>
    <property type="match status" value="1"/>
</dbReference>
<evidence type="ECO:0000313" key="8">
    <source>
        <dbReference type="EMBL" id="CEJ90080.1"/>
    </source>
</evidence>
<accession>A0A0A1THR9</accession>
<name>A0A0A1THR9_9HYPO</name>
<evidence type="ECO:0000256" key="2">
    <source>
        <dbReference type="ARBA" id="ARBA00009199"/>
    </source>
</evidence>
<dbReference type="AlphaFoldDB" id="A0A0A1THR9"/>
<proteinExistence type="inferred from homology"/>
<feature type="active site" description="Charge relay system" evidence="5">
    <location>
        <position position="132"/>
    </location>
</feature>
<keyword evidence="9" id="KW-1185">Reference proteome</keyword>